<dbReference type="AlphaFoldDB" id="A0A0B2A5I1"/>
<evidence type="ECO:0000313" key="2">
    <source>
        <dbReference type="EMBL" id="KHK98340.1"/>
    </source>
</evidence>
<accession>A0A0B2A5I1</accession>
<sequence length="106" mass="11744">MAASIRSGLEKCSAQPNGTKGSPTRLTEIVVEPPPRNTALEWSITFEPREPTEIEADDMGTILGKVAAGYDATSAMVSARRARRATRWPEACKARPWTRRSRTMRQ</sequence>
<gene>
    <name evidence="2" type="ORF">LK09_04795</name>
</gene>
<dbReference type="Proteomes" id="UP000031030">
    <property type="component" value="Unassembled WGS sequence"/>
</dbReference>
<reference evidence="2 3" key="1">
    <citation type="submission" date="2014-11" db="EMBL/GenBank/DDBJ databases">
        <title>Genome sequence of Microbacterium mangrovi MUSC 115(T).</title>
        <authorList>
            <person name="Lee L.-H."/>
        </authorList>
    </citation>
    <scope>NUCLEOTIDE SEQUENCE [LARGE SCALE GENOMIC DNA]</scope>
    <source>
        <strain evidence="2 3">MUSC 115</strain>
    </source>
</reference>
<feature type="compositionally biased region" description="Polar residues" evidence="1">
    <location>
        <begin position="14"/>
        <end position="25"/>
    </location>
</feature>
<name>A0A0B2A5I1_9MICO</name>
<evidence type="ECO:0000256" key="1">
    <source>
        <dbReference type="SAM" id="MobiDB-lite"/>
    </source>
</evidence>
<dbReference type="EMBL" id="JTDK01000006">
    <property type="protein sequence ID" value="KHK98340.1"/>
    <property type="molecule type" value="Genomic_DNA"/>
</dbReference>
<comment type="caution">
    <text evidence="2">The sequence shown here is derived from an EMBL/GenBank/DDBJ whole genome shotgun (WGS) entry which is preliminary data.</text>
</comment>
<proteinExistence type="predicted"/>
<feature type="region of interest" description="Disordered" evidence="1">
    <location>
        <begin position="1"/>
        <end position="26"/>
    </location>
</feature>
<protein>
    <submittedName>
        <fullName evidence="2">Uncharacterized protein</fullName>
    </submittedName>
</protein>
<keyword evidence="3" id="KW-1185">Reference proteome</keyword>
<organism evidence="2 3">
    <name type="scientific">Microbacterium mangrovi</name>
    <dbReference type="NCBI Taxonomy" id="1348253"/>
    <lineage>
        <taxon>Bacteria</taxon>
        <taxon>Bacillati</taxon>
        <taxon>Actinomycetota</taxon>
        <taxon>Actinomycetes</taxon>
        <taxon>Micrococcales</taxon>
        <taxon>Microbacteriaceae</taxon>
        <taxon>Microbacterium</taxon>
    </lineage>
</organism>
<evidence type="ECO:0000313" key="3">
    <source>
        <dbReference type="Proteomes" id="UP000031030"/>
    </source>
</evidence>